<dbReference type="RefSeq" id="WP_061940683.1">
    <property type="nucleotide sequence ID" value="NZ_CP013234.1"/>
</dbReference>
<protein>
    <submittedName>
        <fullName evidence="1">Uncharacterized protein</fullName>
    </submittedName>
</protein>
<sequence>MGAHEDAHLQARSINRCESRVWGEIDSEMPSIEKLRHFAAIGHGWYASPLPVLLSPDQTSTIQMGETTARSIGEAA</sequence>
<evidence type="ECO:0000313" key="1">
    <source>
        <dbReference type="EMBL" id="AMP05065.1"/>
    </source>
</evidence>
<dbReference type="PATRIC" id="fig|279113.9.peg.2681"/>
<dbReference type="AlphaFoldDB" id="A0A127Q5H7"/>
<reference evidence="1 2" key="1">
    <citation type="submission" date="2015-11" db="EMBL/GenBank/DDBJ databases">
        <title>Exploring the genomic traits of fungus-feeding bacterial genus Collimonas.</title>
        <authorList>
            <person name="Song C."/>
            <person name="Schmidt R."/>
            <person name="de Jager V."/>
            <person name="Krzyzanowska D."/>
            <person name="Jongedijk E."/>
            <person name="Cankar K."/>
            <person name="Beekwilder J."/>
            <person name="van Veen A."/>
            <person name="de Boer W."/>
            <person name="van Veen J.A."/>
            <person name="Garbeva P."/>
        </authorList>
    </citation>
    <scope>NUCLEOTIDE SEQUENCE [LARGE SCALE GENOMIC DNA]</scope>
    <source>
        <strain evidence="1 2">Ter91</strain>
    </source>
</reference>
<accession>A0A127Q5H7</accession>
<dbReference type="EMBL" id="CP013234">
    <property type="protein sequence ID" value="AMP05065.1"/>
    <property type="molecule type" value="Genomic_DNA"/>
</dbReference>
<gene>
    <name evidence="1" type="ORF">CPter91_2717</name>
</gene>
<proteinExistence type="predicted"/>
<dbReference type="STRING" id="279113.CPter91_2717"/>
<dbReference type="Proteomes" id="UP000074561">
    <property type="component" value="Chromosome"/>
</dbReference>
<dbReference type="KEGG" id="cpra:CPter91_2717"/>
<evidence type="ECO:0000313" key="2">
    <source>
        <dbReference type="Proteomes" id="UP000074561"/>
    </source>
</evidence>
<organism evidence="1 2">
    <name type="scientific">Collimonas pratensis</name>
    <dbReference type="NCBI Taxonomy" id="279113"/>
    <lineage>
        <taxon>Bacteria</taxon>
        <taxon>Pseudomonadati</taxon>
        <taxon>Pseudomonadota</taxon>
        <taxon>Betaproteobacteria</taxon>
        <taxon>Burkholderiales</taxon>
        <taxon>Oxalobacteraceae</taxon>
        <taxon>Collimonas</taxon>
    </lineage>
</organism>
<name>A0A127Q5H7_9BURK</name>